<evidence type="ECO:0000313" key="2">
    <source>
        <dbReference type="EMBL" id="KAA3474750.1"/>
    </source>
</evidence>
<name>A0A5B6VZJ5_9ROSI</name>
<dbReference type="InterPro" id="IPR005135">
    <property type="entry name" value="Endo/exonuclease/phosphatase"/>
</dbReference>
<dbReference type="OrthoDB" id="991388at2759"/>
<keyword evidence="2" id="KW-0269">Exonuclease</keyword>
<keyword evidence="2" id="KW-0378">Hydrolase</keyword>
<evidence type="ECO:0000313" key="3">
    <source>
        <dbReference type="Proteomes" id="UP000325315"/>
    </source>
</evidence>
<keyword evidence="2" id="KW-0255">Endonuclease</keyword>
<dbReference type="Gene3D" id="3.60.10.10">
    <property type="entry name" value="Endonuclease/exonuclease/phosphatase"/>
    <property type="match status" value="1"/>
</dbReference>
<evidence type="ECO:0000259" key="1">
    <source>
        <dbReference type="Pfam" id="PF03372"/>
    </source>
</evidence>
<sequence length="120" mass="14226">MERVRRRFEFINGIEVDPDGSKGGLCLAWKGEVSVMLQNFSRRHIDVLANDQNEKQQWRFTGFYGSPYAQEREDSWNLLRRLRRNEEQPWLVCGDFNKIMYGFEKKRLVAQRGKENGSIP</sequence>
<dbReference type="InterPro" id="IPR036691">
    <property type="entry name" value="Endo/exonu/phosph_ase_sf"/>
</dbReference>
<comment type="caution">
    <text evidence="2">The sequence shown here is derived from an EMBL/GenBank/DDBJ whole genome shotgun (WGS) entry which is preliminary data.</text>
</comment>
<reference evidence="3" key="1">
    <citation type="journal article" date="2019" name="Plant Biotechnol. J.">
        <title>Genome sequencing of the Australian wild diploid species Gossypium australe highlights disease resistance and delayed gland morphogenesis.</title>
        <authorList>
            <person name="Cai Y."/>
            <person name="Cai X."/>
            <person name="Wang Q."/>
            <person name="Wang P."/>
            <person name="Zhang Y."/>
            <person name="Cai C."/>
            <person name="Xu Y."/>
            <person name="Wang K."/>
            <person name="Zhou Z."/>
            <person name="Wang C."/>
            <person name="Geng S."/>
            <person name="Li B."/>
            <person name="Dong Q."/>
            <person name="Hou Y."/>
            <person name="Wang H."/>
            <person name="Ai P."/>
            <person name="Liu Z."/>
            <person name="Yi F."/>
            <person name="Sun M."/>
            <person name="An G."/>
            <person name="Cheng J."/>
            <person name="Zhang Y."/>
            <person name="Shi Q."/>
            <person name="Xie Y."/>
            <person name="Shi X."/>
            <person name="Chang Y."/>
            <person name="Huang F."/>
            <person name="Chen Y."/>
            <person name="Hong S."/>
            <person name="Mi L."/>
            <person name="Sun Q."/>
            <person name="Zhang L."/>
            <person name="Zhou B."/>
            <person name="Peng R."/>
            <person name="Zhang X."/>
            <person name="Liu F."/>
        </authorList>
    </citation>
    <scope>NUCLEOTIDE SEQUENCE [LARGE SCALE GENOMIC DNA]</scope>
    <source>
        <strain evidence="3">cv. PA1801</strain>
    </source>
</reference>
<dbReference type="PANTHER" id="PTHR35218:SF9">
    <property type="entry name" value="ENDONUCLEASE_EXONUCLEASE_PHOSPHATASE DOMAIN-CONTAINING PROTEIN"/>
    <property type="match status" value="1"/>
</dbReference>
<organism evidence="2 3">
    <name type="scientific">Gossypium australe</name>
    <dbReference type="NCBI Taxonomy" id="47621"/>
    <lineage>
        <taxon>Eukaryota</taxon>
        <taxon>Viridiplantae</taxon>
        <taxon>Streptophyta</taxon>
        <taxon>Embryophyta</taxon>
        <taxon>Tracheophyta</taxon>
        <taxon>Spermatophyta</taxon>
        <taxon>Magnoliopsida</taxon>
        <taxon>eudicotyledons</taxon>
        <taxon>Gunneridae</taxon>
        <taxon>Pentapetalae</taxon>
        <taxon>rosids</taxon>
        <taxon>malvids</taxon>
        <taxon>Malvales</taxon>
        <taxon>Malvaceae</taxon>
        <taxon>Malvoideae</taxon>
        <taxon>Gossypium</taxon>
    </lineage>
</organism>
<feature type="domain" description="Endonuclease/exonuclease/phosphatase" evidence="1">
    <location>
        <begin position="20"/>
        <end position="97"/>
    </location>
</feature>
<keyword evidence="3" id="KW-1185">Reference proteome</keyword>
<protein>
    <submittedName>
        <fullName evidence="2">Endonuclease/exonuclease/phosphatase</fullName>
    </submittedName>
</protein>
<dbReference type="GO" id="GO:0004519">
    <property type="term" value="F:endonuclease activity"/>
    <property type="evidence" value="ECO:0007669"/>
    <property type="project" value="UniProtKB-KW"/>
</dbReference>
<dbReference type="SUPFAM" id="SSF56219">
    <property type="entry name" value="DNase I-like"/>
    <property type="match status" value="1"/>
</dbReference>
<proteinExistence type="predicted"/>
<accession>A0A5B6VZJ5</accession>
<dbReference type="Pfam" id="PF03372">
    <property type="entry name" value="Exo_endo_phos"/>
    <property type="match status" value="1"/>
</dbReference>
<gene>
    <name evidence="2" type="ORF">EPI10_025011</name>
</gene>
<dbReference type="AlphaFoldDB" id="A0A5B6VZJ5"/>
<keyword evidence="2" id="KW-0540">Nuclease</keyword>
<dbReference type="PANTHER" id="PTHR35218">
    <property type="entry name" value="RNASE H DOMAIN-CONTAINING PROTEIN"/>
    <property type="match status" value="1"/>
</dbReference>
<dbReference type="GO" id="GO:0004527">
    <property type="term" value="F:exonuclease activity"/>
    <property type="evidence" value="ECO:0007669"/>
    <property type="project" value="UniProtKB-KW"/>
</dbReference>
<dbReference type="EMBL" id="SMMG02000005">
    <property type="protein sequence ID" value="KAA3474750.1"/>
    <property type="molecule type" value="Genomic_DNA"/>
</dbReference>
<dbReference type="Proteomes" id="UP000325315">
    <property type="component" value="Unassembled WGS sequence"/>
</dbReference>